<evidence type="ECO:0000313" key="3">
    <source>
        <dbReference type="EMBL" id="MFD1195794.1"/>
    </source>
</evidence>
<gene>
    <name evidence="3" type="ORF">ACFQ3C_14065</name>
</gene>
<organism evidence="3 4">
    <name type="scientific">Seohaeicola saemankumensis</name>
    <dbReference type="NCBI Taxonomy" id="481181"/>
    <lineage>
        <taxon>Bacteria</taxon>
        <taxon>Pseudomonadati</taxon>
        <taxon>Pseudomonadota</taxon>
        <taxon>Alphaproteobacteria</taxon>
        <taxon>Rhodobacterales</taxon>
        <taxon>Roseobacteraceae</taxon>
        <taxon>Seohaeicola</taxon>
    </lineage>
</organism>
<evidence type="ECO:0000313" key="4">
    <source>
        <dbReference type="Proteomes" id="UP001597151"/>
    </source>
</evidence>
<accession>A0ABW3TF37</accession>
<evidence type="ECO:0000256" key="1">
    <source>
        <dbReference type="SAM" id="MobiDB-lite"/>
    </source>
</evidence>
<dbReference type="RefSeq" id="WP_380793036.1">
    <property type="nucleotide sequence ID" value="NZ_JBHTKR010000005.1"/>
</dbReference>
<feature type="region of interest" description="Disordered" evidence="1">
    <location>
        <begin position="203"/>
        <end position="240"/>
    </location>
</feature>
<evidence type="ECO:0008006" key="5">
    <source>
        <dbReference type="Google" id="ProtNLM"/>
    </source>
</evidence>
<protein>
    <recommendedName>
        <fullName evidence="5">DUF4136 domain-containing protein</fullName>
    </recommendedName>
</protein>
<keyword evidence="2" id="KW-0732">Signal</keyword>
<dbReference type="EMBL" id="JBHTKR010000005">
    <property type="protein sequence ID" value="MFD1195794.1"/>
    <property type="molecule type" value="Genomic_DNA"/>
</dbReference>
<proteinExistence type="predicted"/>
<keyword evidence="4" id="KW-1185">Reference proteome</keyword>
<dbReference type="Proteomes" id="UP001597151">
    <property type="component" value="Unassembled WGS sequence"/>
</dbReference>
<comment type="caution">
    <text evidence="3">The sequence shown here is derived from an EMBL/GenBank/DDBJ whole genome shotgun (WGS) entry which is preliminary data.</text>
</comment>
<feature type="signal peptide" evidence="2">
    <location>
        <begin position="1"/>
        <end position="15"/>
    </location>
</feature>
<feature type="chain" id="PRO_5047462445" description="DUF4136 domain-containing protein" evidence="2">
    <location>
        <begin position="16"/>
        <end position="240"/>
    </location>
</feature>
<name>A0ABW3TF37_9RHOB</name>
<reference evidence="4" key="1">
    <citation type="journal article" date="2019" name="Int. J. Syst. Evol. Microbiol.">
        <title>The Global Catalogue of Microorganisms (GCM) 10K type strain sequencing project: providing services to taxonomists for standard genome sequencing and annotation.</title>
        <authorList>
            <consortium name="The Broad Institute Genomics Platform"/>
            <consortium name="The Broad Institute Genome Sequencing Center for Infectious Disease"/>
            <person name="Wu L."/>
            <person name="Ma J."/>
        </authorList>
    </citation>
    <scope>NUCLEOTIDE SEQUENCE [LARGE SCALE GENOMIC DNA]</scope>
    <source>
        <strain evidence="4">CCUG 55328</strain>
    </source>
</reference>
<dbReference type="PROSITE" id="PS51257">
    <property type="entry name" value="PROKAR_LIPOPROTEIN"/>
    <property type="match status" value="1"/>
</dbReference>
<evidence type="ECO:0000256" key="2">
    <source>
        <dbReference type="SAM" id="SignalP"/>
    </source>
</evidence>
<sequence length="240" mass="25432">MLRLLALLSSVLFMAACTNPNDLDEAPADLGDFRLGHNVVVASKMTRGPVSREATPEEWQESLKGAIDERFGRYEGDRLYHLGVSVEGYVLAQPGIPIVASPNSVLILLLTVWDDAASQKMNTPPEQITVIETISGNTILGSGLTQSKEVQMRNLSRNAAKQIQNFLVRRRASEGWFGPADDAAGDADAAPVGDDAPAVAVAASASATKPPLRPVPQPPRIAPPAGAILDEPEVAPLPAE</sequence>
<feature type="compositionally biased region" description="Pro residues" evidence="1">
    <location>
        <begin position="211"/>
        <end position="222"/>
    </location>
</feature>